<proteinExistence type="inferred from homology"/>
<dbReference type="Proteomes" id="UP000494111">
    <property type="component" value="Unassembled WGS sequence"/>
</dbReference>
<dbReference type="InterPro" id="IPR036390">
    <property type="entry name" value="WH_DNA-bd_sf"/>
</dbReference>
<keyword evidence="2" id="KW-0805">Transcription regulation</keyword>
<keyword evidence="4" id="KW-0804">Transcription</keyword>
<reference evidence="6 7" key="1">
    <citation type="submission" date="2020-04" db="EMBL/GenBank/DDBJ databases">
        <authorList>
            <person name="De Canck E."/>
        </authorList>
    </citation>
    <scope>NUCLEOTIDE SEQUENCE [LARGE SCALE GENOMIC DNA]</scope>
    <source>
        <strain evidence="6 7">LMG 3458</strain>
    </source>
</reference>
<dbReference type="PROSITE" id="PS50931">
    <property type="entry name" value="HTH_LYSR"/>
    <property type="match status" value="1"/>
</dbReference>
<evidence type="ECO:0000259" key="5">
    <source>
        <dbReference type="PROSITE" id="PS50931"/>
    </source>
</evidence>
<dbReference type="PANTHER" id="PTHR30537">
    <property type="entry name" value="HTH-TYPE TRANSCRIPTIONAL REGULATOR"/>
    <property type="match status" value="1"/>
</dbReference>
<dbReference type="Pfam" id="PF03466">
    <property type="entry name" value="LysR_substrate"/>
    <property type="match status" value="1"/>
</dbReference>
<feature type="domain" description="HTH lysR-type" evidence="5">
    <location>
        <begin position="13"/>
        <end position="70"/>
    </location>
</feature>
<dbReference type="AlphaFoldDB" id="A0A6S6ZIV0"/>
<dbReference type="SUPFAM" id="SSF46785">
    <property type="entry name" value="Winged helix' DNA-binding domain"/>
    <property type="match status" value="1"/>
</dbReference>
<protein>
    <submittedName>
        <fullName evidence="6">Glycine cleavage system transcriptional activator</fullName>
    </submittedName>
</protein>
<dbReference type="InterPro" id="IPR000847">
    <property type="entry name" value="LysR_HTH_N"/>
</dbReference>
<dbReference type="InterPro" id="IPR005119">
    <property type="entry name" value="LysR_subst-bd"/>
</dbReference>
<evidence type="ECO:0000256" key="3">
    <source>
        <dbReference type="ARBA" id="ARBA00023125"/>
    </source>
</evidence>
<gene>
    <name evidence="6" type="primary">gcvA_2</name>
    <name evidence="6" type="ORF">LMG3458_01386</name>
</gene>
<dbReference type="SUPFAM" id="SSF53850">
    <property type="entry name" value="Periplasmic binding protein-like II"/>
    <property type="match status" value="1"/>
</dbReference>
<evidence type="ECO:0000313" key="7">
    <source>
        <dbReference type="Proteomes" id="UP000494111"/>
    </source>
</evidence>
<accession>A0A6S6ZIV0</accession>
<evidence type="ECO:0000256" key="2">
    <source>
        <dbReference type="ARBA" id="ARBA00023015"/>
    </source>
</evidence>
<evidence type="ECO:0000313" key="6">
    <source>
        <dbReference type="EMBL" id="CAB3676556.1"/>
    </source>
</evidence>
<dbReference type="InterPro" id="IPR058163">
    <property type="entry name" value="LysR-type_TF_proteobact-type"/>
</dbReference>
<dbReference type="InterPro" id="IPR036388">
    <property type="entry name" value="WH-like_DNA-bd_sf"/>
</dbReference>
<dbReference type="PANTHER" id="PTHR30537:SF79">
    <property type="entry name" value="TRANSCRIPTIONAL REGULATOR-RELATED"/>
    <property type="match status" value="1"/>
</dbReference>
<name>A0A6S6ZIV0_9BURK</name>
<dbReference type="Gene3D" id="1.10.10.10">
    <property type="entry name" value="Winged helix-like DNA-binding domain superfamily/Winged helix DNA-binding domain"/>
    <property type="match status" value="1"/>
</dbReference>
<evidence type="ECO:0000256" key="4">
    <source>
        <dbReference type="ARBA" id="ARBA00023163"/>
    </source>
</evidence>
<comment type="similarity">
    <text evidence="1">Belongs to the LysR transcriptional regulatory family.</text>
</comment>
<keyword evidence="3" id="KW-0238">DNA-binding</keyword>
<dbReference type="GO" id="GO:0006351">
    <property type="term" value="P:DNA-templated transcription"/>
    <property type="evidence" value="ECO:0007669"/>
    <property type="project" value="TreeGrafter"/>
</dbReference>
<dbReference type="GO" id="GO:0003700">
    <property type="term" value="F:DNA-binding transcription factor activity"/>
    <property type="evidence" value="ECO:0007669"/>
    <property type="project" value="InterPro"/>
</dbReference>
<dbReference type="Gene3D" id="3.40.190.10">
    <property type="entry name" value="Periplasmic binding protein-like II"/>
    <property type="match status" value="2"/>
</dbReference>
<sequence length="313" mass="34150">MRGPSPSKDVRLPPLAAIQAFEAAARLGSFERASEELFVTASAIGKRIAALEALLDVSLFIRSSRGATLSAAGREYLEQVRTALDLLSDASLHKRGEPKLEPLRVVSTPTFARQVLIPALPSFTAAHPEVELEIMLSIPYLDIMPPNADAWVRFGSGKYPGLHAQPLTSDPIFAVCSPEYRDAHGPFRRPADLANAALLRCPMEPWRPWLAAAGLDWPEPARGVWLVDLGMMLAAARAGQGIALTRRTLAAEWLDEGKLLRVLDIETPGESQYHLCTEISRPPRGAVQAFSLWLGEVCERAAQWPRGLAAKPE</sequence>
<dbReference type="GO" id="GO:0043565">
    <property type="term" value="F:sequence-specific DNA binding"/>
    <property type="evidence" value="ECO:0007669"/>
    <property type="project" value="TreeGrafter"/>
</dbReference>
<dbReference type="CDD" id="cd08432">
    <property type="entry name" value="PBP2_GcdR_TrpI_HvrB_AmpR_like"/>
    <property type="match status" value="1"/>
</dbReference>
<organism evidence="6 7">
    <name type="scientific">Achromobacter deleyi</name>
    <dbReference type="NCBI Taxonomy" id="1353891"/>
    <lineage>
        <taxon>Bacteria</taxon>
        <taxon>Pseudomonadati</taxon>
        <taxon>Pseudomonadota</taxon>
        <taxon>Betaproteobacteria</taxon>
        <taxon>Burkholderiales</taxon>
        <taxon>Alcaligenaceae</taxon>
        <taxon>Achromobacter</taxon>
    </lineage>
</organism>
<evidence type="ECO:0000256" key="1">
    <source>
        <dbReference type="ARBA" id="ARBA00009437"/>
    </source>
</evidence>
<dbReference type="EMBL" id="CADIJO010000003">
    <property type="protein sequence ID" value="CAB3676556.1"/>
    <property type="molecule type" value="Genomic_DNA"/>
</dbReference>
<dbReference type="RefSeq" id="WP_175191525.1">
    <property type="nucleotide sequence ID" value="NZ_CADIJO010000003.1"/>
</dbReference>
<dbReference type="Pfam" id="PF00126">
    <property type="entry name" value="HTH_1"/>
    <property type="match status" value="1"/>
</dbReference>